<evidence type="ECO:0000313" key="2">
    <source>
        <dbReference type="EMBL" id="KAL0268425.1"/>
    </source>
</evidence>
<reference evidence="2" key="1">
    <citation type="journal article" date="2024" name="Gigascience">
        <title>Chromosome-level genome of the poultry shaft louse Menopon gallinae provides insight into the host-switching and adaptive evolution of parasitic lice.</title>
        <authorList>
            <person name="Xu Y."/>
            <person name="Ma L."/>
            <person name="Liu S."/>
            <person name="Liang Y."/>
            <person name="Liu Q."/>
            <person name="He Z."/>
            <person name="Tian L."/>
            <person name="Duan Y."/>
            <person name="Cai W."/>
            <person name="Li H."/>
            <person name="Song F."/>
        </authorList>
    </citation>
    <scope>NUCLEOTIDE SEQUENCE</scope>
    <source>
        <strain evidence="2">Cailab_2023a</strain>
    </source>
</reference>
<feature type="region of interest" description="Disordered" evidence="1">
    <location>
        <begin position="64"/>
        <end position="86"/>
    </location>
</feature>
<name>A0AAW2HF86_9NEOP</name>
<protein>
    <submittedName>
        <fullName evidence="2">Uncharacterized protein</fullName>
    </submittedName>
</protein>
<dbReference type="EMBL" id="JARGDH010000005">
    <property type="protein sequence ID" value="KAL0268425.1"/>
    <property type="molecule type" value="Genomic_DNA"/>
</dbReference>
<evidence type="ECO:0000256" key="1">
    <source>
        <dbReference type="SAM" id="MobiDB-lite"/>
    </source>
</evidence>
<accession>A0AAW2HF86</accession>
<gene>
    <name evidence="2" type="ORF">PYX00_010378</name>
</gene>
<sequence>METVRASELLIIPEETTPPGLQRLWSRRLTSSQLIEDDLFEELFPPAQDFDDVPLKSRACSPSHDIWDSSDVDSDQESPPKDEDSLPLMCLDASALGDIPARYVIPSLPNHEFPVIGVFVDPRIVPGFKYKVRVLPDLDNPLKTYYLFDGRALRLLSIGRGYSRRLTFEPDQNTSLNDNENYFWADSRTDGFGFELQTINVGDKFMIHDASHIVAGTIEIISVQEPQEEVSQKTGKDGIIEKRARVKAMGKVEWFDDSGTTILLPMSGIAVCVKQKNRDKASVTRIISVTIGSSHRKRGFTLTPGVKTNWRRTNVSGAAIGDVPAKYTITGLESFELPVVGTYVDPRIVPGFRYKVRVAGSKGRLFNGQALRLNSIGMGYAKRITFECDANNLNESQNHFWSDSNPDGYGFEPVAVDAGMQFLIHGCGQILGHAQIFRVDAPQREVKQDIMKTTLGPSVTKHIEIDVTCHVTLSSQDAYDKVMRVTGTALVQKDVKSRTGRLIRIQNIGLDSQINLLFVREHEELVFLPNF</sequence>
<proteinExistence type="predicted"/>
<dbReference type="AlphaFoldDB" id="A0AAW2HF86"/>
<comment type="caution">
    <text evidence="2">The sequence shown here is derived from an EMBL/GenBank/DDBJ whole genome shotgun (WGS) entry which is preliminary data.</text>
</comment>
<organism evidence="2">
    <name type="scientific">Menopon gallinae</name>
    <name type="common">poultry shaft louse</name>
    <dbReference type="NCBI Taxonomy" id="328185"/>
    <lineage>
        <taxon>Eukaryota</taxon>
        <taxon>Metazoa</taxon>
        <taxon>Ecdysozoa</taxon>
        <taxon>Arthropoda</taxon>
        <taxon>Hexapoda</taxon>
        <taxon>Insecta</taxon>
        <taxon>Pterygota</taxon>
        <taxon>Neoptera</taxon>
        <taxon>Paraneoptera</taxon>
        <taxon>Psocodea</taxon>
        <taxon>Troctomorpha</taxon>
        <taxon>Phthiraptera</taxon>
        <taxon>Amblycera</taxon>
        <taxon>Menoponidae</taxon>
        <taxon>Menopon</taxon>
    </lineage>
</organism>